<keyword evidence="12" id="KW-1185">Reference proteome</keyword>
<keyword evidence="3" id="KW-0235">DNA replication</keyword>
<dbReference type="Pfam" id="PF17207">
    <property type="entry name" value="MCM_OB"/>
    <property type="match status" value="1"/>
</dbReference>
<dbReference type="EMBL" id="CP133772">
    <property type="protein sequence ID" value="WYX99781.1"/>
    <property type="molecule type" value="Genomic_DNA"/>
</dbReference>
<evidence type="ECO:0000256" key="8">
    <source>
        <dbReference type="ARBA" id="ARBA00023125"/>
    </source>
</evidence>
<keyword evidence="6" id="KW-0347">Helicase</keyword>
<feature type="domain" description="MCM C-terminal AAA(+) ATPase" evidence="10">
    <location>
        <begin position="286"/>
        <end position="493"/>
    </location>
</feature>
<dbReference type="InterPro" id="IPR012340">
    <property type="entry name" value="NA-bd_OB-fold"/>
</dbReference>
<gene>
    <name evidence="11" type="ORF">OXIME_000324</name>
</gene>
<dbReference type="EC" id="3.6.4.12" evidence="2"/>
<dbReference type="GO" id="GO:0005524">
    <property type="term" value="F:ATP binding"/>
    <property type="evidence" value="ECO:0007669"/>
    <property type="project" value="UniProtKB-KW"/>
</dbReference>
<dbReference type="Proteomes" id="UP001451606">
    <property type="component" value="Chromosome"/>
</dbReference>
<dbReference type="SUPFAM" id="SSF52540">
    <property type="entry name" value="P-loop containing nucleoside triphosphate hydrolases"/>
    <property type="match status" value="1"/>
</dbReference>
<reference evidence="11 12" key="1">
    <citation type="submission" date="2023-09" db="EMBL/GenBank/DDBJ databases">
        <authorList>
            <person name="Golyshina O.V."/>
            <person name="Lunev E.A."/>
            <person name="Bargiela R."/>
            <person name="Gaines M.C."/>
            <person name="Daum B."/>
            <person name="Bale N.J."/>
            <person name="Koenen M."/>
            <person name="Sinninghe Damst J.S."/>
            <person name="Yakimov M."/>
            <person name="Golyshin P.N."/>
        </authorList>
    </citation>
    <scope>NUCLEOTIDE SEQUENCE [LARGE SCALE GENOMIC DNA]</scope>
    <source>
        <strain evidence="11 12">M1</strain>
    </source>
</reference>
<proteinExistence type="inferred from homology"/>
<sequence length="699" mass="78811">MMSMADQSPEEIKGIWEQIFFRYGYMDRINKLSSVYPEEKSLYVSFKHIQDYNKEFATSLTIVSEFYIRLGEDVLRDLIHPPRGNVKRVNIRLTDIPENEFRIEIRDLRSPNVGTLLTINGIIRKNTEVLPRLQTAAFRCEDPACMHVNMIPQERGKVDAPAACELCGKERNKTKFKLLTEESEFVDFQKLEIQENPETLDGGSQPQRITVIVEDDLSGRIFPGDRIMIDGILKAEQKKAGSIMLTEFNIYVYALNFRRVNKEIEDVKITEEDERSIQELSKDPNIIEKLSASIAPTIFGMEMVKKTLVLQMFGGIRKTMKDGTTMRGDIHVLMVGDPGTAKSQLLKYMTELSPRGVFAFGRGSSAAGLTAAAIRDDFGEGRWTLEAGALVLADNGFAAIDELDKMDEKDTAAMHEAMEQQTVTISKAGIMATLKSRCSILGAANPKFGRYDQTRTIVDQIDFPPPLLSRFDVIFKIIDKPDKSNDDKLAMHVLKAHRVGEIYKSLEKNDLTGLDIPEEGEFNPPIDKEMVRKYVSYAKGKVFPRLSDEAIDLLRNEYVKTRMGNPDSIPITARQLESTIRLAEAAAKARLSSIVTEADAMLAKQIVDFYLKDVSTHNGEVDIDVLYTGTSSKQRNDLETVFDIIKELKKEKNSAEIDEVISLSQARGLSVDRAEEAISNLKRTGQIYEPSYKKLDVIR</sequence>
<dbReference type="FunFam" id="2.20.28.10:FF:000003">
    <property type="entry name" value="DNA helicase"/>
    <property type="match status" value="1"/>
</dbReference>
<protein>
    <recommendedName>
        <fullName evidence="2">DNA helicase</fullName>
        <ecNumber evidence="2">3.6.4.12</ecNumber>
    </recommendedName>
</protein>
<dbReference type="PROSITE" id="PS50051">
    <property type="entry name" value="MCM_2"/>
    <property type="match status" value="1"/>
</dbReference>
<organism evidence="11 12">
    <name type="scientific">Oxyplasma meridianum</name>
    <dbReference type="NCBI Taxonomy" id="3073602"/>
    <lineage>
        <taxon>Archaea</taxon>
        <taxon>Methanobacteriati</taxon>
        <taxon>Thermoplasmatota</taxon>
        <taxon>Thermoplasmata</taxon>
        <taxon>Thermoplasmatales</taxon>
        <taxon>Thermoplasmataceae</taxon>
        <taxon>Oxyplasma</taxon>
    </lineage>
</organism>
<dbReference type="PANTHER" id="PTHR11630:SF66">
    <property type="entry name" value="DNA REPLICATION LICENSING FACTOR MCM4"/>
    <property type="match status" value="1"/>
</dbReference>
<accession>A0AAX4NG88</accession>
<evidence type="ECO:0000256" key="6">
    <source>
        <dbReference type="ARBA" id="ARBA00022806"/>
    </source>
</evidence>
<dbReference type="PRINTS" id="PR01657">
    <property type="entry name" value="MCMFAMILY"/>
</dbReference>
<dbReference type="Pfam" id="PF17855">
    <property type="entry name" value="MCM_lid"/>
    <property type="match status" value="1"/>
</dbReference>
<comment type="similarity">
    <text evidence="1 9">Belongs to the MCM family.</text>
</comment>
<evidence type="ECO:0000259" key="10">
    <source>
        <dbReference type="PROSITE" id="PS50051"/>
    </source>
</evidence>
<name>A0AAX4NG88_9ARCH</name>
<dbReference type="InterPro" id="IPR027417">
    <property type="entry name" value="P-loop_NTPase"/>
</dbReference>
<keyword evidence="4 9" id="KW-0547">Nucleotide-binding</keyword>
<evidence type="ECO:0000313" key="11">
    <source>
        <dbReference type="EMBL" id="WYX99781.1"/>
    </source>
</evidence>
<evidence type="ECO:0000256" key="2">
    <source>
        <dbReference type="ARBA" id="ARBA00012551"/>
    </source>
</evidence>
<dbReference type="Gene3D" id="3.40.50.300">
    <property type="entry name" value="P-loop containing nucleotide triphosphate hydrolases"/>
    <property type="match status" value="1"/>
</dbReference>
<evidence type="ECO:0000313" key="12">
    <source>
        <dbReference type="Proteomes" id="UP001451606"/>
    </source>
</evidence>
<dbReference type="FunFam" id="3.40.50.300:FF:000826">
    <property type="entry name" value="Replicative DNA helicase Mcm"/>
    <property type="match status" value="1"/>
</dbReference>
<dbReference type="RefSeq" id="WP_393971743.1">
    <property type="nucleotide sequence ID" value="NZ_CP133772.1"/>
</dbReference>
<dbReference type="SMART" id="SM00350">
    <property type="entry name" value="MCM"/>
    <property type="match status" value="1"/>
</dbReference>
<dbReference type="InterPro" id="IPR001208">
    <property type="entry name" value="MCM_dom"/>
</dbReference>
<evidence type="ECO:0000256" key="9">
    <source>
        <dbReference type="RuleBase" id="RU004070"/>
    </source>
</evidence>
<dbReference type="GO" id="GO:0042555">
    <property type="term" value="C:MCM complex"/>
    <property type="evidence" value="ECO:0007669"/>
    <property type="project" value="TreeGrafter"/>
</dbReference>
<dbReference type="InterPro" id="IPR041562">
    <property type="entry name" value="MCM_lid"/>
</dbReference>
<dbReference type="Pfam" id="PF00493">
    <property type="entry name" value="MCM"/>
    <property type="match status" value="1"/>
</dbReference>
<dbReference type="GeneID" id="95967048"/>
<dbReference type="SUPFAM" id="SSF50249">
    <property type="entry name" value="Nucleic acid-binding proteins"/>
    <property type="match status" value="1"/>
</dbReference>
<evidence type="ECO:0000256" key="7">
    <source>
        <dbReference type="ARBA" id="ARBA00022840"/>
    </source>
</evidence>
<evidence type="ECO:0000256" key="3">
    <source>
        <dbReference type="ARBA" id="ARBA00022705"/>
    </source>
</evidence>
<dbReference type="InterPro" id="IPR033762">
    <property type="entry name" value="MCM_OB"/>
</dbReference>
<keyword evidence="8 9" id="KW-0238">DNA-binding</keyword>
<evidence type="ECO:0000256" key="5">
    <source>
        <dbReference type="ARBA" id="ARBA00022801"/>
    </source>
</evidence>
<dbReference type="GO" id="GO:0016787">
    <property type="term" value="F:hydrolase activity"/>
    <property type="evidence" value="ECO:0007669"/>
    <property type="project" value="UniProtKB-KW"/>
</dbReference>
<dbReference type="InterPro" id="IPR036388">
    <property type="entry name" value="WH-like_DNA-bd_sf"/>
</dbReference>
<dbReference type="GO" id="GO:0017116">
    <property type="term" value="F:single-stranded DNA helicase activity"/>
    <property type="evidence" value="ECO:0007669"/>
    <property type="project" value="TreeGrafter"/>
</dbReference>
<evidence type="ECO:0000256" key="4">
    <source>
        <dbReference type="ARBA" id="ARBA00022741"/>
    </source>
</evidence>
<dbReference type="Gene3D" id="2.40.50.140">
    <property type="entry name" value="Nucleic acid-binding proteins"/>
    <property type="match status" value="1"/>
</dbReference>
<dbReference type="GO" id="GO:0003697">
    <property type="term" value="F:single-stranded DNA binding"/>
    <property type="evidence" value="ECO:0007669"/>
    <property type="project" value="TreeGrafter"/>
</dbReference>
<keyword evidence="7 9" id="KW-0067">ATP-binding</keyword>
<keyword evidence="5" id="KW-0378">Hydrolase</keyword>
<dbReference type="InterPro" id="IPR031327">
    <property type="entry name" value="MCM"/>
</dbReference>
<dbReference type="Gene3D" id="1.10.10.10">
    <property type="entry name" value="Winged helix-like DNA-binding domain superfamily/Winged helix DNA-binding domain"/>
    <property type="match status" value="1"/>
</dbReference>
<dbReference type="KEGG" id="omr:OXIME_000324"/>
<dbReference type="AlphaFoldDB" id="A0AAX4NG88"/>
<dbReference type="GO" id="GO:0006260">
    <property type="term" value="P:DNA replication"/>
    <property type="evidence" value="ECO:0007669"/>
    <property type="project" value="UniProtKB-KW"/>
</dbReference>
<dbReference type="Gene3D" id="3.30.1640.10">
    <property type="entry name" value="mini-chromosome maintenance (MCM) complex, chain A, domain 1"/>
    <property type="match status" value="1"/>
</dbReference>
<dbReference type="Gene3D" id="2.20.28.10">
    <property type="match status" value="1"/>
</dbReference>
<dbReference type="PANTHER" id="PTHR11630">
    <property type="entry name" value="DNA REPLICATION LICENSING FACTOR MCM FAMILY MEMBER"/>
    <property type="match status" value="1"/>
</dbReference>
<evidence type="ECO:0000256" key="1">
    <source>
        <dbReference type="ARBA" id="ARBA00008010"/>
    </source>
</evidence>